<dbReference type="Proteomes" id="UP000614200">
    <property type="component" value="Unassembled WGS sequence"/>
</dbReference>
<dbReference type="EMBL" id="JADKNH010000007">
    <property type="protein sequence ID" value="MBF4693948.1"/>
    <property type="molecule type" value="Genomic_DNA"/>
</dbReference>
<dbReference type="Gene3D" id="3.40.50.300">
    <property type="entry name" value="P-loop containing nucleotide triphosphate hydrolases"/>
    <property type="match status" value="1"/>
</dbReference>
<dbReference type="RefSeq" id="WP_194702186.1">
    <property type="nucleotide sequence ID" value="NZ_JADKNH010000007.1"/>
</dbReference>
<dbReference type="InterPro" id="IPR050319">
    <property type="entry name" value="ABC_transp_ATP-bind"/>
</dbReference>
<dbReference type="Pfam" id="PF00005">
    <property type="entry name" value="ABC_tran"/>
    <property type="match status" value="1"/>
</dbReference>
<keyword evidence="3" id="KW-0547">Nucleotide-binding</keyword>
<keyword evidence="7" id="KW-1185">Reference proteome</keyword>
<evidence type="ECO:0000256" key="4">
    <source>
        <dbReference type="ARBA" id="ARBA00022840"/>
    </source>
</evidence>
<dbReference type="InterPro" id="IPR003439">
    <property type="entry name" value="ABC_transporter-like_ATP-bd"/>
</dbReference>
<dbReference type="InterPro" id="IPR017871">
    <property type="entry name" value="ABC_transporter-like_CS"/>
</dbReference>
<evidence type="ECO:0000313" key="6">
    <source>
        <dbReference type="EMBL" id="MBF4693948.1"/>
    </source>
</evidence>
<gene>
    <name evidence="6" type="ORF">ISU02_12575</name>
</gene>
<dbReference type="PROSITE" id="PS00211">
    <property type="entry name" value="ABC_TRANSPORTER_1"/>
    <property type="match status" value="1"/>
</dbReference>
<dbReference type="CDD" id="cd03257">
    <property type="entry name" value="ABC_NikE_OppD_transporters"/>
    <property type="match status" value="1"/>
</dbReference>
<name>A0ABR9ZUW1_9FIRM</name>
<comment type="similarity">
    <text evidence="1">Belongs to the ABC transporter superfamily.</text>
</comment>
<dbReference type="PROSITE" id="PS50893">
    <property type="entry name" value="ABC_TRANSPORTER_2"/>
    <property type="match status" value="1"/>
</dbReference>
<feature type="domain" description="ABC transporter" evidence="5">
    <location>
        <begin position="5"/>
        <end position="247"/>
    </location>
</feature>
<accession>A0ABR9ZUW1</accession>
<protein>
    <submittedName>
        <fullName evidence="6">ABC transporter ATP-binding protein</fullName>
    </submittedName>
</protein>
<keyword evidence="4 6" id="KW-0067">ATP-binding</keyword>
<organism evidence="6 7">
    <name type="scientific">Fusibacter ferrireducens</name>
    <dbReference type="NCBI Taxonomy" id="2785058"/>
    <lineage>
        <taxon>Bacteria</taxon>
        <taxon>Bacillati</taxon>
        <taxon>Bacillota</taxon>
        <taxon>Clostridia</taxon>
        <taxon>Eubacteriales</taxon>
        <taxon>Eubacteriales Family XII. Incertae Sedis</taxon>
        <taxon>Fusibacter</taxon>
    </lineage>
</organism>
<dbReference type="SMART" id="SM00382">
    <property type="entry name" value="AAA"/>
    <property type="match status" value="1"/>
</dbReference>
<dbReference type="PANTHER" id="PTHR43776:SF7">
    <property type="entry name" value="D,D-DIPEPTIDE TRANSPORT ATP-BINDING PROTEIN DDPF-RELATED"/>
    <property type="match status" value="1"/>
</dbReference>
<comment type="caution">
    <text evidence="6">The sequence shown here is derived from an EMBL/GenBank/DDBJ whole genome shotgun (WGS) entry which is preliminary data.</text>
</comment>
<dbReference type="GO" id="GO:0005524">
    <property type="term" value="F:ATP binding"/>
    <property type="evidence" value="ECO:0007669"/>
    <property type="project" value="UniProtKB-KW"/>
</dbReference>
<evidence type="ECO:0000256" key="1">
    <source>
        <dbReference type="ARBA" id="ARBA00005417"/>
    </source>
</evidence>
<evidence type="ECO:0000313" key="7">
    <source>
        <dbReference type="Proteomes" id="UP000614200"/>
    </source>
</evidence>
<sequence>MQTVLEVKDLKKTFYKNKVPFVAVDGISFDLNRGECLGLVGESGCGKSTIARIITQLTVPDAGNVFLDKQEILSLKGRKRREIYTKIQMVFQTPQDSFDPRCTLGDGIMESMINNGIRRKQAKERMYQLLDRVELTPEYAIRYPHEVSGGQCQRAAIARALAVDPQLIICDEATSALDVTIQAQIMALLKRLQREKGLSLVLICHDLALVQKVCDRVLVMYKGRIIEQGVPDQIIQHPKADYTKILVDSVF</sequence>
<keyword evidence="2" id="KW-0813">Transport</keyword>
<evidence type="ECO:0000259" key="5">
    <source>
        <dbReference type="PROSITE" id="PS50893"/>
    </source>
</evidence>
<reference evidence="6 7" key="1">
    <citation type="submission" date="2020-11" db="EMBL/GenBank/DDBJ databases">
        <title>Fusibacter basophilias sp. nov.</title>
        <authorList>
            <person name="Qiu D."/>
        </authorList>
    </citation>
    <scope>NUCLEOTIDE SEQUENCE [LARGE SCALE GENOMIC DNA]</scope>
    <source>
        <strain evidence="6 7">Q10-2</strain>
    </source>
</reference>
<dbReference type="PANTHER" id="PTHR43776">
    <property type="entry name" value="TRANSPORT ATP-BINDING PROTEIN"/>
    <property type="match status" value="1"/>
</dbReference>
<proteinExistence type="inferred from homology"/>
<dbReference type="SUPFAM" id="SSF52540">
    <property type="entry name" value="P-loop containing nucleoside triphosphate hydrolases"/>
    <property type="match status" value="1"/>
</dbReference>
<evidence type="ECO:0000256" key="2">
    <source>
        <dbReference type="ARBA" id="ARBA00022448"/>
    </source>
</evidence>
<dbReference type="InterPro" id="IPR003593">
    <property type="entry name" value="AAA+_ATPase"/>
</dbReference>
<evidence type="ECO:0000256" key="3">
    <source>
        <dbReference type="ARBA" id="ARBA00022741"/>
    </source>
</evidence>
<dbReference type="InterPro" id="IPR027417">
    <property type="entry name" value="P-loop_NTPase"/>
</dbReference>